<name>A0A1I7VEL3_LOALO</name>
<feature type="compositionally biased region" description="Polar residues" evidence="2">
    <location>
        <begin position="979"/>
        <end position="988"/>
    </location>
</feature>
<evidence type="ECO:0000313" key="4">
    <source>
        <dbReference type="WBParaSite" id="EN70_1658"/>
    </source>
</evidence>
<dbReference type="Proteomes" id="UP000095285">
    <property type="component" value="Unassembled WGS sequence"/>
</dbReference>
<accession>A0A1I7VEL3</accession>
<feature type="coiled-coil region" evidence="1">
    <location>
        <begin position="584"/>
        <end position="611"/>
    </location>
</feature>
<evidence type="ECO:0000256" key="1">
    <source>
        <dbReference type="SAM" id="Coils"/>
    </source>
</evidence>
<reference evidence="3" key="1">
    <citation type="submission" date="2012-04" db="EMBL/GenBank/DDBJ databases">
        <title>The Genome Sequence of Loa loa.</title>
        <authorList>
            <consortium name="The Broad Institute Genome Sequencing Platform"/>
            <consortium name="Broad Institute Genome Sequencing Center for Infectious Disease"/>
            <person name="Nutman T.B."/>
            <person name="Fink D.L."/>
            <person name="Russ C."/>
            <person name="Young S."/>
            <person name="Zeng Q."/>
            <person name="Gargeya S."/>
            <person name="Alvarado L."/>
            <person name="Berlin A."/>
            <person name="Chapman S.B."/>
            <person name="Chen Z."/>
            <person name="Freedman E."/>
            <person name="Gellesch M."/>
            <person name="Goldberg J."/>
            <person name="Griggs A."/>
            <person name="Gujja S."/>
            <person name="Heilman E.R."/>
            <person name="Heiman D."/>
            <person name="Howarth C."/>
            <person name="Mehta T."/>
            <person name="Neiman D."/>
            <person name="Pearson M."/>
            <person name="Roberts A."/>
            <person name="Saif S."/>
            <person name="Shea T."/>
            <person name="Shenoy N."/>
            <person name="Sisk P."/>
            <person name="Stolte C."/>
            <person name="Sykes S."/>
            <person name="White J."/>
            <person name="Yandava C."/>
            <person name="Haas B."/>
            <person name="Henn M.R."/>
            <person name="Nusbaum C."/>
            <person name="Birren B."/>
        </authorList>
    </citation>
    <scope>NUCLEOTIDE SEQUENCE [LARGE SCALE GENOMIC DNA]</scope>
</reference>
<proteinExistence type="predicted"/>
<dbReference type="WBParaSite" id="EN70_1658">
    <property type="protein sequence ID" value="EN70_1658"/>
    <property type="gene ID" value="EN70_1658"/>
</dbReference>
<organism evidence="3 4">
    <name type="scientific">Loa loa</name>
    <name type="common">Eye worm</name>
    <name type="synonym">Filaria loa</name>
    <dbReference type="NCBI Taxonomy" id="7209"/>
    <lineage>
        <taxon>Eukaryota</taxon>
        <taxon>Metazoa</taxon>
        <taxon>Ecdysozoa</taxon>
        <taxon>Nematoda</taxon>
        <taxon>Chromadorea</taxon>
        <taxon>Rhabditida</taxon>
        <taxon>Spirurina</taxon>
        <taxon>Spiruromorpha</taxon>
        <taxon>Filarioidea</taxon>
        <taxon>Onchocercidae</taxon>
        <taxon>Loa</taxon>
    </lineage>
</organism>
<feature type="coiled-coil region" evidence="1">
    <location>
        <begin position="793"/>
        <end position="886"/>
    </location>
</feature>
<keyword evidence="3" id="KW-1185">Reference proteome</keyword>
<feature type="coiled-coil region" evidence="1">
    <location>
        <begin position="314"/>
        <end position="394"/>
    </location>
</feature>
<evidence type="ECO:0000256" key="2">
    <source>
        <dbReference type="SAM" id="MobiDB-lite"/>
    </source>
</evidence>
<reference evidence="4" key="2">
    <citation type="submission" date="2016-11" db="UniProtKB">
        <authorList>
            <consortium name="WormBaseParasite"/>
        </authorList>
    </citation>
    <scope>IDENTIFICATION</scope>
</reference>
<feature type="region of interest" description="Disordered" evidence="2">
    <location>
        <begin position="965"/>
        <end position="988"/>
    </location>
</feature>
<protein>
    <submittedName>
        <fullName evidence="4">TACC_C domain-containing protein</fullName>
    </submittedName>
</protein>
<sequence length="988" mass="112295">MSPSVRPQSTKLFRLSKTPLGPKLANINQVDPNIDATLLELCSVEKEAVDERYIASECNDVVNVTDVTSSSMATALSPGMSDEMKSAIKTYLKSTPMYPASSLDSKAELLNVVENIAGVGKSEDIEELNISISTRSSQERAIENNAKDIFKVGLFVPGSEFSAGTTEANSYSGIEMNDFVEASFTEVAGSPVLPVENAKAISSITPNCLAAQVGEGMASSDKPKNLTLSACKNKVFATRNLNLDNLSSPRELASYAEERAQNYSFLINEAYCETSVFCENCYSMRIELGLFSDKFAALTATVGDPAAEGNIAFVAEMENLLRRKQAEIVTLSSELRDLNQANDQLSRQKEIIEKDAEDYRFLFKNEMKKKLEEIDTLRRKLYETEDLVNELKQAKPKQSFKGNTSHNGFDTSLIEGCQMEVQIGIIRQQLDTAHSLHQKAQERIKELESNLQKVVEEKNQLSLELQEAQINLVNEKDDRISSNENKHISIISLLEAKVAELGNKIDEAFRVKEDETVKQKSFLFEKLASLLEKMRTNVKSNVFASEWEADDIEISVIYFERAVNIICQDNPQFEILVGTVAQHGKLARNKYKQLETMMEEVVEEKKKWEMLFTNEKSRLDSLQDVMLAQFCENKNYFSNLLQDFQNKWADMLHSVTQLPRTESEENRNCAVLEILHHIENLQEKLNEKWSKDSNELQRCIACLKEQHLIVTSFQAELQEMRNRIEMLHETVQKDFKNSSALLCSLQGREVKQDLKRMVEHLQKVEEDIKPQNTVFCKNLDFGLKNFGPVIHVTENLTREKDNLENENVTLKNTISKLERENRDLKQMEEMYTLQDKKTEELEHRLNLLQKENERLGKACDDADEEVSDLKEQIFELLRVNAKLQAEMHGESEDTVNRRMGYIEPPAILPRSHLSIQRTTSGMNSPNVKVVDVTESPLEWKAEVEKRKEMQRLAKKDVLAEAAKALTKRIPSEESPKSKAIQNQSCRTS</sequence>
<feature type="coiled-coil region" evidence="1">
    <location>
        <begin position="430"/>
        <end position="478"/>
    </location>
</feature>
<dbReference type="AlphaFoldDB" id="A0A1I7VEL3"/>
<keyword evidence="1" id="KW-0175">Coiled coil</keyword>
<dbReference type="STRING" id="7209.A0A1I7VEL3"/>
<evidence type="ECO:0000313" key="3">
    <source>
        <dbReference type="Proteomes" id="UP000095285"/>
    </source>
</evidence>